<evidence type="ECO:0000313" key="5">
    <source>
        <dbReference type="Proteomes" id="UP000178723"/>
    </source>
</evidence>
<dbReference type="PANTHER" id="PTHR32432:SF3">
    <property type="entry name" value="ETHANOLAMINE UTILIZATION PROTEIN EUTJ"/>
    <property type="match status" value="1"/>
</dbReference>
<dbReference type="CDD" id="cd24049">
    <property type="entry name" value="ASKHA_NBD_PilM"/>
    <property type="match status" value="1"/>
</dbReference>
<dbReference type="PROSITE" id="PS51781">
    <property type="entry name" value="SH3B"/>
    <property type="match status" value="1"/>
</dbReference>
<feature type="non-terminal residue" evidence="4">
    <location>
        <position position="561"/>
    </location>
</feature>
<dbReference type="InterPro" id="IPR005883">
    <property type="entry name" value="PilM"/>
</dbReference>
<dbReference type="EMBL" id="MGEP01000007">
    <property type="protein sequence ID" value="OGL87475.1"/>
    <property type="molecule type" value="Genomic_DNA"/>
</dbReference>
<dbReference type="Pfam" id="PF08239">
    <property type="entry name" value="SH3_3"/>
    <property type="match status" value="1"/>
</dbReference>
<comment type="caution">
    <text evidence="4">The sequence shown here is derived from an EMBL/GenBank/DDBJ whole genome shotgun (WGS) entry which is preliminary data.</text>
</comment>
<dbReference type="InterPro" id="IPR050696">
    <property type="entry name" value="FtsA/MreB"/>
</dbReference>
<feature type="compositionally biased region" description="Polar residues" evidence="1">
    <location>
        <begin position="457"/>
        <end position="480"/>
    </location>
</feature>
<dbReference type="Gene3D" id="3.30.1490.300">
    <property type="match status" value="1"/>
</dbReference>
<organism evidence="4 5">
    <name type="scientific">Candidatus Uhrbacteria bacterium RIFCSPLOWO2_02_FULL_48_12</name>
    <dbReference type="NCBI Taxonomy" id="1802407"/>
    <lineage>
        <taxon>Bacteria</taxon>
        <taxon>Candidatus Uhriibacteriota</taxon>
    </lineage>
</organism>
<feature type="region of interest" description="Disordered" evidence="1">
    <location>
        <begin position="457"/>
        <end position="498"/>
    </location>
</feature>
<dbReference type="Pfam" id="PF11104">
    <property type="entry name" value="PilM_2"/>
    <property type="match status" value="1"/>
</dbReference>
<evidence type="ECO:0000259" key="3">
    <source>
        <dbReference type="PROSITE" id="PS51781"/>
    </source>
</evidence>
<protein>
    <recommendedName>
        <fullName evidence="3">SH3b domain-containing protein</fullName>
    </recommendedName>
</protein>
<dbReference type="STRING" id="1802407.A3I40_01435"/>
<dbReference type="Proteomes" id="UP000178723">
    <property type="component" value="Unassembled WGS sequence"/>
</dbReference>
<feature type="transmembrane region" description="Helical" evidence="2">
    <location>
        <begin position="406"/>
        <end position="425"/>
    </location>
</feature>
<proteinExistence type="predicted"/>
<dbReference type="PANTHER" id="PTHR32432">
    <property type="entry name" value="CELL DIVISION PROTEIN FTSA-RELATED"/>
    <property type="match status" value="1"/>
</dbReference>
<reference evidence="4 5" key="1">
    <citation type="journal article" date="2016" name="Nat. Commun.">
        <title>Thousands of microbial genomes shed light on interconnected biogeochemical processes in an aquifer system.</title>
        <authorList>
            <person name="Anantharaman K."/>
            <person name="Brown C.T."/>
            <person name="Hug L.A."/>
            <person name="Sharon I."/>
            <person name="Castelle C.J."/>
            <person name="Probst A.J."/>
            <person name="Thomas B.C."/>
            <person name="Singh A."/>
            <person name="Wilkins M.J."/>
            <person name="Karaoz U."/>
            <person name="Brodie E.L."/>
            <person name="Williams K.H."/>
            <person name="Hubbard S.S."/>
            <person name="Banfield J.F."/>
        </authorList>
    </citation>
    <scope>NUCLEOTIDE SEQUENCE [LARGE SCALE GENOMIC DNA]</scope>
</reference>
<accession>A0A1F7VAJ4</accession>
<dbReference type="AlphaFoldDB" id="A0A1F7VAJ4"/>
<evidence type="ECO:0000256" key="2">
    <source>
        <dbReference type="SAM" id="Phobius"/>
    </source>
</evidence>
<dbReference type="SMART" id="SM00287">
    <property type="entry name" value="SH3b"/>
    <property type="match status" value="1"/>
</dbReference>
<feature type="compositionally biased region" description="Pro residues" evidence="1">
    <location>
        <begin position="483"/>
        <end position="495"/>
    </location>
</feature>
<keyword evidence="2" id="KW-0812">Transmembrane</keyword>
<name>A0A1F7VAJ4_9BACT</name>
<dbReference type="InterPro" id="IPR043129">
    <property type="entry name" value="ATPase_NBD"/>
</dbReference>
<evidence type="ECO:0000256" key="1">
    <source>
        <dbReference type="SAM" id="MobiDB-lite"/>
    </source>
</evidence>
<gene>
    <name evidence="4" type="ORF">A3I40_01435</name>
</gene>
<evidence type="ECO:0000313" key="4">
    <source>
        <dbReference type="EMBL" id="OGL87475.1"/>
    </source>
</evidence>
<dbReference type="InterPro" id="IPR003646">
    <property type="entry name" value="SH3-like_bac-type"/>
</dbReference>
<dbReference type="SUPFAM" id="SSF53067">
    <property type="entry name" value="Actin-like ATPase domain"/>
    <property type="match status" value="1"/>
</dbReference>
<feature type="domain" description="SH3b" evidence="3">
    <location>
        <begin position="497"/>
        <end position="561"/>
    </location>
</feature>
<dbReference type="Gene3D" id="2.30.30.40">
    <property type="entry name" value="SH3 Domains"/>
    <property type="match status" value="1"/>
</dbReference>
<sequence>MLLHKTQSIGLDIADRSIAVVALTETDDSFELTNRGRIELPSGVVERGIIKDEKRLSDAVRDAFAKAELDPFDAQTEIVFALPESQVYFHFFDLPMERLAEREELVRATALNSIPLSADDLLYSYKILSENNQKMEILMTAASRKVAARWRDFFGKIKLSVSETFDIEALAVRRGLFLAPPITPVCVIDIGAVTTGINIFDAHGLRYAYSVLAAGDTFTHEIAKVMKISWEEAENLKISLGLSKENNSILSTLVKTLEPVRDEIKTALNYFKDKTGERISEIILVGGSSQLKGLVDYLAINLDLPVRLGEPVIALERRPKLKGKTAKRSVKSAPLEANNDFYYIEAIGLARRALPGWWGSSDPSIVLTPLEEAAGAKNILARVEQTIKKEEVAIEGMLKRIWHRKVLLFMVLVIVVAAVFGYWLYGRGGLFLSNTATSPNPSINREVTSLVFPESQLENTTPGEAGQTQNQPVTDGESTLPNQPAPPPEPEPTPPESGVKEVLITQTPTGWLNVRAGPGTTYPILTKIYPGKSYPLLQEAEKWYKIKVDLNTEGWVIDQYA</sequence>
<dbReference type="Gene3D" id="3.30.420.40">
    <property type="match status" value="2"/>
</dbReference>
<keyword evidence="2" id="KW-1133">Transmembrane helix</keyword>
<keyword evidence="2" id="KW-0472">Membrane</keyword>